<gene>
    <name evidence="1" type="ORF">PFCIRM138_08205</name>
</gene>
<dbReference type="NCBIfam" id="TIGR03624">
    <property type="entry name" value="putative hydrolase"/>
    <property type="match status" value="1"/>
</dbReference>
<protein>
    <recommendedName>
        <fullName evidence="2">Coenzyme F420 biosynthesis-associated protein</fullName>
    </recommendedName>
</protein>
<dbReference type="InterPro" id="IPR022454">
    <property type="entry name" value="CHP03883_F420-assoc"/>
</dbReference>
<dbReference type="PANTHER" id="PTHR39420:SF1">
    <property type="entry name" value="HYDROLASE"/>
    <property type="match status" value="1"/>
</dbReference>
<dbReference type="NCBIfam" id="TIGR03883">
    <property type="entry name" value="DUF2342_F420"/>
    <property type="match status" value="1"/>
</dbReference>
<reference evidence="1" key="1">
    <citation type="submission" date="2014-08" db="EMBL/GenBank/DDBJ databases">
        <authorList>
            <person name="Falentin Helene"/>
        </authorList>
    </citation>
    <scope>NUCLEOTIDE SEQUENCE</scope>
</reference>
<dbReference type="InterPro" id="IPR018766">
    <property type="entry name" value="Zinicin_2"/>
</dbReference>
<dbReference type="EMBL" id="LM676414">
    <property type="protein sequence ID" value="CEP26560.1"/>
    <property type="molecule type" value="Genomic_DNA"/>
</dbReference>
<evidence type="ECO:0008006" key="2">
    <source>
        <dbReference type="Google" id="ProtNLM"/>
    </source>
</evidence>
<dbReference type="SUPFAM" id="SSF55486">
    <property type="entry name" value="Metalloproteases ('zincins'), catalytic domain"/>
    <property type="match status" value="1"/>
</dbReference>
<evidence type="ECO:0000313" key="1">
    <source>
        <dbReference type="EMBL" id="CEP26560.1"/>
    </source>
</evidence>
<proteinExistence type="predicted"/>
<dbReference type="Gene3D" id="1.20.150.30">
    <property type="entry name" value="Zincin-like metallopeptidase, N-terminal domain"/>
    <property type="match status" value="1"/>
</dbReference>
<dbReference type="Pfam" id="PF10103">
    <property type="entry name" value="Zincin_2"/>
    <property type="match status" value="1"/>
</dbReference>
<name>A0A0B7NRS6_PROFF</name>
<dbReference type="AlphaFoldDB" id="A0A0B7NRS6"/>
<dbReference type="PANTHER" id="PTHR39420">
    <property type="match status" value="1"/>
</dbReference>
<dbReference type="InterPro" id="IPR042271">
    <property type="entry name" value="Zinicin_2_N"/>
</dbReference>
<sequence length="363" mass="39098">MGVQSTPEEPPQSGGALPWVDWDTTLRVATSSAPIGPPVSLAERRQAVEQLRASAERAPQIVADASHLQPPARGEALIVDRGGFARANTDMMRQIWQGIGVEVRPRGPGLIPGIVRGGAVGKMIGLLSGHVLGQFNPLGSPPRLLLVAPSIMSTERRLGVDPGDFRLWVALHEQTHRAQFQAAGWLTAWMLGRVRALIEADADHESAVHGALDHFAMLKHHRDSDDDVALTMAEMLTTPSAAAVLEQVSGVMSLLEGHADVMMDRAGPEVIASLATIRARFDARRGRGGPQMIMLRALGMGAKLAQYREGAAFCHAVIDAADNDDEGIELLNRVFTSAAEMPSLHEIRQPDAWLARMGVDVHR</sequence>
<organism evidence="1">
    <name type="scientific">Propionibacterium freudenreichii subsp. freudenreichii</name>
    <dbReference type="NCBI Taxonomy" id="66712"/>
    <lineage>
        <taxon>Bacteria</taxon>
        <taxon>Bacillati</taxon>
        <taxon>Actinomycetota</taxon>
        <taxon>Actinomycetes</taxon>
        <taxon>Propionibacteriales</taxon>
        <taxon>Propionibacteriaceae</taxon>
        <taxon>Propionibacterium</taxon>
    </lineage>
</organism>
<accession>A0A0B7NRS6</accession>